<name>A0A2A4JU74_HELVI</name>
<organism evidence="2">
    <name type="scientific">Heliothis virescens</name>
    <name type="common">Tobacco budworm moth</name>
    <dbReference type="NCBI Taxonomy" id="7102"/>
    <lineage>
        <taxon>Eukaryota</taxon>
        <taxon>Metazoa</taxon>
        <taxon>Ecdysozoa</taxon>
        <taxon>Arthropoda</taxon>
        <taxon>Hexapoda</taxon>
        <taxon>Insecta</taxon>
        <taxon>Pterygota</taxon>
        <taxon>Neoptera</taxon>
        <taxon>Endopterygota</taxon>
        <taxon>Lepidoptera</taxon>
        <taxon>Glossata</taxon>
        <taxon>Ditrysia</taxon>
        <taxon>Noctuoidea</taxon>
        <taxon>Noctuidae</taxon>
        <taxon>Heliothinae</taxon>
        <taxon>Heliothis</taxon>
    </lineage>
</organism>
<feature type="compositionally biased region" description="Basic residues" evidence="1">
    <location>
        <begin position="234"/>
        <end position="246"/>
    </location>
</feature>
<proteinExistence type="predicted"/>
<feature type="region of interest" description="Disordered" evidence="1">
    <location>
        <begin position="658"/>
        <end position="682"/>
    </location>
</feature>
<feature type="compositionally biased region" description="Low complexity" evidence="1">
    <location>
        <begin position="218"/>
        <end position="230"/>
    </location>
</feature>
<feature type="compositionally biased region" description="Polar residues" evidence="1">
    <location>
        <begin position="658"/>
        <end position="680"/>
    </location>
</feature>
<protein>
    <submittedName>
        <fullName evidence="2">Uncharacterized protein</fullName>
    </submittedName>
</protein>
<comment type="caution">
    <text evidence="2">The sequence shown here is derived from an EMBL/GenBank/DDBJ whole genome shotgun (WGS) entry which is preliminary data.</text>
</comment>
<feature type="region of interest" description="Disordered" evidence="1">
    <location>
        <begin position="736"/>
        <end position="764"/>
    </location>
</feature>
<reference evidence="2" key="1">
    <citation type="submission" date="2017-09" db="EMBL/GenBank/DDBJ databases">
        <title>Contemporary evolution of a Lepidopteran species, Heliothis virescens, in response to modern agricultural practices.</title>
        <authorList>
            <person name="Fritz M.L."/>
            <person name="Deyonke A.M."/>
            <person name="Papanicolaou A."/>
            <person name="Micinski S."/>
            <person name="Westbrook J."/>
            <person name="Gould F."/>
        </authorList>
    </citation>
    <scope>NUCLEOTIDE SEQUENCE [LARGE SCALE GENOMIC DNA]</scope>
    <source>
        <strain evidence="2">HvINT-</strain>
        <tissue evidence="2">Whole body</tissue>
    </source>
</reference>
<feature type="region of interest" description="Disordered" evidence="1">
    <location>
        <begin position="209"/>
        <end position="246"/>
    </location>
</feature>
<feature type="region of interest" description="Disordered" evidence="1">
    <location>
        <begin position="393"/>
        <end position="454"/>
    </location>
</feature>
<evidence type="ECO:0000256" key="1">
    <source>
        <dbReference type="SAM" id="MobiDB-lite"/>
    </source>
</evidence>
<feature type="region of interest" description="Disordered" evidence="1">
    <location>
        <begin position="278"/>
        <end position="299"/>
    </location>
</feature>
<gene>
    <name evidence="2" type="ORF">B5V51_12119</name>
</gene>
<evidence type="ECO:0000313" key="2">
    <source>
        <dbReference type="EMBL" id="PCG75174.1"/>
    </source>
</evidence>
<accession>A0A2A4JU74</accession>
<dbReference type="AlphaFoldDB" id="A0A2A4JU74"/>
<feature type="compositionally biased region" description="Polar residues" evidence="1">
    <location>
        <begin position="745"/>
        <end position="756"/>
    </location>
</feature>
<dbReference type="EMBL" id="NWSH01000628">
    <property type="protein sequence ID" value="PCG75174.1"/>
    <property type="molecule type" value="Genomic_DNA"/>
</dbReference>
<sequence length="931" mass="105616">MSNVSSNFLLTYDSNLELHSDSSDFEGTQSPVITDKKGKHKFHMKKLYPMRNRHLQTCNSHDYIVTEDKAKVWETQKTTVNQYGETVDETKMRKSHTNRKYKTLETGDQIATIKSKCSLIRHKVLPCLSSMFRRSSNNVKQMSIIKENQAENVNIDNGCQASVNCEHKIRKFNRRQPCYAVQPVYAIEGNIHNRLSPVQHIKIVREPSPPRETFGYENNSNMSNSLTSSTEGHRTRKHNKKKMLKRNKTRLDAYNCQTYGESDPKSDIVQQYPSASISSSPYQIRSPHPECSQLTSGSISNDIPSTSSGFWDYLFNKINMKYQGNLSRLCKCNTTIAGYTHCCPPTCEKNVNPQYMNQPNMCPQPQHAYYNPNPPKQDSCCCVYPPQAPVPPAPDIKIQNKPSPHTPPNKSKADDKVICKCYSNKKGASQPSSPGAAGVKRSTSPLGTPDAPRPCQIPHDEITNNLIQKYNGEILCIHNPPCVLINGCLNMPSKDEPAMNTYVATNVNSTKSGFQQAQISKRQKSAQYSLPTMDKQHGHILDESCQYLCPTKENYFENDKLNESCQYQIPERLKEQIMVADDSCQYRLENDVRKKNISINESCQYRISTIEIPKPQDTTHDSCQCQVPPCQKSKHKIATNEKCRYRGSPFEIQKQQVTTNQSGQQRMQQHGTKTNENCKSPLSPFAIPKQQTSQRYKLSAFETQKQPITTNESCQYWVSHTETQKPYVAANESIQYHESPDETPKQQQIADTVTDSSSKESEPVVELKPVKLKKEKLIQSICSHYPPCEVVRTCRKTKYDPKLQNSCVHVPMCQKVPLCLMEVKEQHQASCQHKPKCAEVPVCTRNYIILTAKEEAATQVRPKNKMVCRHEPPCIMIPKCLAQVCDSCIPCDAIPDCVHQPMCEMIPACCRKSAKEMVSVRLQFPNQCSIA</sequence>